<protein>
    <submittedName>
        <fullName evidence="2">Uncharacterized protein</fullName>
    </submittedName>
</protein>
<dbReference type="STRING" id="401472.CUREI_07110"/>
<evidence type="ECO:0000256" key="1">
    <source>
        <dbReference type="SAM" id="Phobius"/>
    </source>
</evidence>
<reference evidence="2 3" key="1">
    <citation type="submission" date="2014-08" db="EMBL/GenBank/DDBJ databases">
        <title>Complete genome sequence of Corynebacterium ureicelerivorans DSM 45051, a lipophilic and urea-splitting isolate from a blood culture of a septicaemia patient.</title>
        <authorList>
            <person name="Tippelt A."/>
            <person name="Albersmeier A."/>
            <person name="Brinkrolf K."/>
            <person name="Ruckert C."/>
            <person name="Tauch A."/>
        </authorList>
    </citation>
    <scope>NUCLEOTIDE SEQUENCE [LARGE SCALE GENOMIC DNA]</scope>
    <source>
        <strain evidence="2 3">IMMIB RIV-2301</strain>
    </source>
</reference>
<name>A0A077HJ11_9CORY</name>
<dbReference type="KEGG" id="cuv:CUREI_07110"/>
<keyword evidence="1" id="KW-0812">Transmembrane</keyword>
<evidence type="ECO:0000313" key="3">
    <source>
        <dbReference type="Proteomes" id="UP000028939"/>
    </source>
</evidence>
<dbReference type="AlphaFoldDB" id="A0A077HJ11"/>
<proteinExistence type="predicted"/>
<gene>
    <name evidence="2" type="ORF">CUREI_07110</name>
</gene>
<dbReference type="OrthoDB" id="4427368at2"/>
<evidence type="ECO:0000313" key="2">
    <source>
        <dbReference type="EMBL" id="AIL97088.1"/>
    </source>
</evidence>
<keyword evidence="1" id="KW-0472">Membrane</keyword>
<keyword evidence="3" id="KW-1185">Reference proteome</keyword>
<accession>A0A077HJ11</accession>
<dbReference type="EMBL" id="CP009215">
    <property type="protein sequence ID" value="AIL97088.1"/>
    <property type="molecule type" value="Genomic_DNA"/>
</dbReference>
<organism evidence="2 3">
    <name type="scientific">Corynebacterium ureicelerivorans</name>
    <dbReference type="NCBI Taxonomy" id="401472"/>
    <lineage>
        <taxon>Bacteria</taxon>
        <taxon>Bacillati</taxon>
        <taxon>Actinomycetota</taxon>
        <taxon>Actinomycetes</taxon>
        <taxon>Mycobacteriales</taxon>
        <taxon>Corynebacteriaceae</taxon>
        <taxon>Corynebacterium</taxon>
    </lineage>
</organism>
<dbReference type="RefSeq" id="WP_038611974.1">
    <property type="nucleotide sequence ID" value="NZ_CP009215.1"/>
</dbReference>
<dbReference type="HOGENOM" id="CLU_108847_0_0_11"/>
<keyword evidence="1" id="KW-1133">Transmembrane helix</keyword>
<dbReference type="Proteomes" id="UP000028939">
    <property type="component" value="Chromosome"/>
</dbReference>
<feature type="transmembrane region" description="Helical" evidence="1">
    <location>
        <begin position="12"/>
        <end position="45"/>
    </location>
</feature>
<sequence>MSSPDRDLSRALLGALVLAAAVLLVLTLKLPGLLLSVLLVIGAILMARRVQADPEALAIRSSLQYARDDIAEVLAAYDQLQHGASAADVADRTLHYPALANPDNTVPQINEFLLRASSARRFVARVDGYLDSPTTDKAQLERILSVADQRAFELQEAWDDARRAAKEIGPA</sequence>